<sequence>MAKKVLITGVAGGIGLETAKLFLAKGWEVIGTDIKEMTEALDINFIQGDISDEANSKIIFDSINGKLDALVNNAAIQLFKSLKELSIQDWHHVFRSNLYPVFFIAREAVELMKNNESSIINICSIHALATSMNMSSYASSKGALLSLTKSLAIDLAPFGIRVNAVLPGAIDTPMLRQSIQRFCTSPEKEKEILENYKSRTPLKRIGLPEEVAQSIYFFADNEKSSFITGSSLIVDGGAYSHLSTE</sequence>
<dbReference type="SUPFAM" id="SSF51735">
    <property type="entry name" value="NAD(P)-binding Rossmann-fold domains"/>
    <property type="match status" value="1"/>
</dbReference>
<dbReference type="FunFam" id="3.40.50.720:FF:000084">
    <property type="entry name" value="Short-chain dehydrogenase reductase"/>
    <property type="match status" value="1"/>
</dbReference>
<dbReference type="EMBL" id="UINC01020688">
    <property type="protein sequence ID" value="SVA86641.1"/>
    <property type="molecule type" value="Genomic_DNA"/>
</dbReference>
<dbReference type="InterPro" id="IPR020904">
    <property type="entry name" value="Sc_DH/Rdtase_CS"/>
</dbReference>
<dbReference type="AlphaFoldDB" id="A0A381ZCG3"/>
<dbReference type="InterPro" id="IPR002347">
    <property type="entry name" value="SDR_fam"/>
</dbReference>
<dbReference type="PANTHER" id="PTHR43477:SF1">
    <property type="entry name" value="DIHYDROANTICAPSIN 7-DEHYDROGENASE"/>
    <property type="match status" value="1"/>
</dbReference>
<comment type="similarity">
    <text evidence="1">Belongs to the short-chain dehydrogenases/reductases (SDR) family.</text>
</comment>
<accession>A0A381ZCG3</accession>
<organism evidence="3">
    <name type="scientific">marine metagenome</name>
    <dbReference type="NCBI Taxonomy" id="408172"/>
    <lineage>
        <taxon>unclassified sequences</taxon>
        <taxon>metagenomes</taxon>
        <taxon>ecological metagenomes</taxon>
    </lineage>
</organism>
<gene>
    <name evidence="3" type="ORF">METZ01_LOCUS139495</name>
</gene>
<protein>
    <recommendedName>
        <fullName evidence="4">SDR family oxidoreductase</fullName>
    </recommendedName>
</protein>
<reference evidence="3" key="1">
    <citation type="submission" date="2018-05" db="EMBL/GenBank/DDBJ databases">
        <authorList>
            <person name="Lanie J.A."/>
            <person name="Ng W.-L."/>
            <person name="Kazmierczak K.M."/>
            <person name="Andrzejewski T.M."/>
            <person name="Davidsen T.M."/>
            <person name="Wayne K.J."/>
            <person name="Tettelin H."/>
            <person name="Glass J.I."/>
            <person name="Rusch D."/>
            <person name="Podicherti R."/>
            <person name="Tsui H.-C.T."/>
            <person name="Winkler M.E."/>
        </authorList>
    </citation>
    <scope>NUCLEOTIDE SEQUENCE</scope>
</reference>
<evidence type="ECO:0000256" key="1">
    <source>
        <dbReference type="ARBA" id="ARBA00006484"/>
    </source>
</evidence>
<keyword evidence="2" id="KW-0560">Oxidoreductase</keyword>
<dbReference type="Pfam" id="PF13561">
    <property type="entry name" value="adh_short_C2"/>
    <property type="match status" value="1"/>
</dbReference>
<evidence type="ECO:0008006" key="4">
    <source>
        <dbReference type="Google" id="ProtNLM"/>
    </source>
</evidence>
<dbReference type="InterPro" id="IPR051122">
    <property type="entry name" value="SDR_DHRS6-like"/>
</dbReference>
<evidence type="ECO:0000256" key="2">
    <source>
        <dbReference type="ARBA" id="ARBA00023002"/>
    </source>
</evidence>
<dbReference type="InterPro" id="IPR036291">
    <property type="entry name" value="NAD(P)-bd_dom_sf"/>
</dbReference>
<proteinExistence type="inferred from homology"/>
<dbReference type="PANTHER" id="PTHR43477">
    <property type="entry name" value="DIHYDROANTICAPSIN 7-DEHYDROGENASE"/>
    <property type="match status" value="1"/>
</dbReference>
<dbReference type="CDD" id="cd05233">
    <property type="entry name" value="SDR_c"/>
    <property type="match status" value="1"/>
</dbReference>
<dbReference type="GO" id="GO:0016491">
    <property type="term" value="F:oxidoreductase activity"/>
    <property type="evidence" value="ECO:0007669"/>
    <property type="project" value="UniProtKB-KW"/>
</dbReference>
<dbReference type="PRINTS" id="PR00081">
    <property type="entry name" value="GDHRDH"/>
</dbReference>
<dbReference type="Gene3D" id="3.40.50.720">
    <property type="entry name" value="NAD(P)-binding Rossmann-like Domain"/>
    <property type="match status" value="1"/>
</dbReference>
<dbReference type="PRINTS" id="PR00080">
    <property type="entry name" value="SDRFAMILY"/>
</dbReference>
<evidence type="ECO:0000313" key="3">
    <source>
        <dbReference type="EMBL" id="SVA86641.1"/>
    </source>
</evidence>
<dbReference type="PROSITE" id="PS00061">
    <property type="entry name" value="ADH_SHORT"/>
    <property type="match status" value="1"/>
</dbReference>
<name>A0A381ZCG3_9ZZZZ</name>